<sequence length="83" mass="9376">MGGSVDFIRLGGFKRFVRWKIENTGCSFPSVQLVSTLDVQKEILWQVGSSKSLPGPTEEQQDYYRKKSTKGTTKNILVSQFES</sequence>
<comment type="caution">
    <text evidence="1">The sequence shown here is derived from an EMBL/GenBank/DDBJ whole genome shotgun (WGS) entry which is preliminary data.</text>
</comment>
<reference evidence="1 2" key="1">
    <citation type="submission" date="2019-05" db="EMBL/GenBank/DDBJ databases">
        <title>Another draft genome of Portunus trituberculatus and its Hox gene families provides insights of decapod evolution.</title>
        <authorList>
            <person name="Jeong J.-H."/>
            <person name="Song I."/>
            <person name="Kim S."/>
            <person name="Choi T."/>
            <person name="Kim D."/>
            <person name="Ryu S."/>
            <person name="Kim W."/>
        </authorList>
    </citation>
    <scope>NUCLEOTIDE SEQUENCE [LARGE SCALE GENOMIC DNA]</scope>
    <source>
        <tissue evidence="1">Muscle</tissue>
    </source>
</reference>
<accession>A0A5B7DBG5</accession>
<gene>
    <name evidence="1" type="ORF">E2C01_011457</name>
</gene>
<proteinExistence type="predicted"/>
<protein>
    <submittedName>
        <fullName evidence="1">Uncharacterized protein</fullName>
    </submittedName>
</protein>
<evidence type="ECO:0000313" key="1">
    <source>
        <dbReference type="EMBL" id="MPC18569.1"/>
    </source>
</evidence>
<name>A0A5B7DBG5_PORTR</name>
<dbReference type="Proteomes" id="UP000324222">
    <property type="component" value="Unassembled WGS sequence"/>
</dbReference>
<dbReference type="EMBL" id="VSRR010000693">
    <property type="protein sequence ID" value="MPC18569.1"/>
    <property type="molecule type" value="Genomic_DNA"/>
</dbReference>
<keyword evidence="2" id="KW-1185">Reference proteome</keyword>
<dbReference type="AlphaFoldDB" id="A0A5B7DBG5"/>
<organism evidence="1 2">
    <name type="scientific">Portunus trituberculatus</name>
    <name type="common">Swimming crab</name>
    <name type="synonym">Neptunus trituberculatus</name>
    <dbReference type="NCBI Taxonomy" id="210409"/>
    <lineage>
        <taxon>Eukaryota</taxon>
        <taxon>Metazoa</taxon>
        <taxon>Ecdysozoa</taxon>
        <taxon>Arthropoda</taxon>
        <taxon>Crustacea</taxon>
        <taxon>Multicrustacea</taxon>
        <taxon>Malacostraca</taxon>
        <taxon>Eumalacostraca</taxon>
        <taxon>Eucarida</taxon>
        <taxon>Decapoda</taxon>
        <taxon>Pleocyemata</taxon>
        <taxon>Brachyura</taxon>
        <taxon>Eubrachyura</taxon>
        <taxon>Portunoidea</taxon>
        <taxon>Portunidae</taxon>
        <taxon>Portuninae</taxon>
        <taxon>Portunus</taxon>
    </lineage>
</organism>
<evidence type="ECO:0000313" key="2">
    <source>
        <dbReference type="Proteomes" id="UP000324222"/>
    </source>
</evidence>